<keyword evidence="6" id="KW-1185">Reference proteome</keyword>
<dbReference type="Proteomes" id="UP001201812">
    <property type="component" value="Unassembled WGS sequence"/>
</dbReference>
<keyword evidence="3" id="KW-0472">Membrane</keyword>
<feature type="transmembrane region" description="Helical" evidence="3">
    <location>
        <begin position="851"/>
        <end position="875"/>
    </location>
</feature>
<feature type="signal peptide" evidence="4">
    <location>
        <begin position="1"/>
        <end position="27"/>
    </location>
</feature>
<dbReference type="PANTHER" id="PTHR24366">
    <property type="entry name" value="IG(IMMUNOGLOBULIN) AND LRR(LEUCINE RICH REPEAT) DOMAINS"/>
    <property type="match status" value="1"/>
</dbReference>
<dbReference type="SMART" id="SM00369">
    <property type="entry name" value="LRR_TYP"/>
    <property type="match status" value="15"/>
</dbReference>
<keyword evidence="4" id="KW-0732">Signal</keyword>
<dbReference type="Pfam" id="PF13855">
    <property type="entry name" value="LRR_8"/>
    <property type="match status" value="4"/>
</dbReference>
<protein>
    <submittedName>
        <fullName evidence="5">Leucine rich repeat domain-containing protein</fullName>
    </submittedName>
</protein>
<keyword evidence="3" id="KW-1133">Transmembrane helix</keyword>
<evidence type="ECO:0000256" key="1">
    <source>
        <dbReference type="ARBA" id="ARBA00022614"/>
    </source>
</evidence>
<dbReference type="PANTHER" id="PTHR24366:SF170">
    <property type="entry name" value="RE50361P"/>
    <property type="match status" value="1"/>
</dbReference>
<dbReference type="PROSITE" id="PS51450">
    <property type="entry name" value="LRR"/>
    <property type="match status" value="5"/>
</dbReference>
<keyword evidence="2" id="KW-0677">Repeat</keyword>
<keyword evidence="3" id="KW-0812">Transmembrane</keyword>
<dbReference type="Gene3D" id="3.80.10.10">
    <property type="entry name" value="Ribonuclease Inhibitor"/>
    <property type="match status" value="2"/>
</dbReference>
<evidence type="ECO:0000313" key="6">
    <source>
        <dbReference type="Proteomes" id="UP001201812"/>
    </source>
</evidence>
<sequence>MRKRSWYLVQASFQLLLLCISTTSINANSSCADVLKETACNCTEGPDLWLQINCVLLENQNLVSLLELIATSSLQKIDRIAIKQCLKEVEVLNPLPKLQIRKLEISNCGVKRVHERAFDNLTNSLEVLNLANNSITTLPFLKPLRKLQSINFNRNLLKDIPERSFDGLDQLRQVRLQNNRICLLLPNAFVETKNTLEFLDLSNNCFATIPAQNLRNHASLTHLSLAGNQIGDIAQMQFMNLPKLLELRLSFNRIKGIAPNGFMNVPQLKRFLAQNNLLTSIDGQTLQGFKQLEVIDLSGNHFTKIPSIKDHPNLLQLKMNNNKISKIDTLAFSANPKLELIDLHNNQISVVARNSFDSLNGLTTLNLANNSLEFIERNMFDGIRNLKTLILRGNQIADINNAAFMSTSNLVVVDLSDNKLQKIRTGTFAKLSKVFSLDLSNNLLSTFERGAFEARIANFILDGNRFICDAEFDLFVVYLVKNQVRAFFPNQPDIKCVSPAENEGKRLRELMMEKASETHAALEQDSSTKFDLVGLLQRTGTSGVQGGEANSIQAVRRLSSSGQSIDTSNNNSDLLLARTKEQVANLFARIASGTLPAAELNQLIKSIPSLVVNIPGLGNIDVSKLPPNVIEHVLRGGDVPGIPRQTLDSIIKQYMENMYQSAAIAQSVQQTDSSHLSAYATSSKYLRPINELQQRIIPNAISGEPVAYIATQLPNMNREYYTQQNGIEANDNTLNYNLTELFSPKVIQMMKLLPRGYNLSKLPPEIMKSVMAGDFPDLSLLPMDLQQYIMENLDDLLKKFSPTDESLSIHDILEKLPKFEHSVGTTFRPYDLTEVEGETVIQSTELDYVRLYTALGLGLVGAVTLVILGLFCYYVKRNHPSSTNLTYG</sequence>
<accession>A0AAD4NIY6</accession>
<feature type="chain" id="PRO_5042176856" evidence="4">
    <location>
        <begin position="28"/>
        <end position="888"/>
    </location>
</feature>
<dbReference type="FunFam" id="3.80.10.10:FF:001164">
    <property type="entry name" value="GH01279p"/>
    <property type="match status" value="1"/>
</dbReference>
<dbReference type="SUPFAM" id="SSF52058">
    <property type="entry name" value="L domain-like"/>
    <property type="match status" value="2"/>
</dbReference>
<organism evidence="5 6">
    <name type="scientific">Ditylenchus destructor</name>
    <dbReference type="NCBI Taxonomy" id="166010"/>
    <lineage>
        <taxon>Eukaryota</taxon>
        <taxon>Metazoa</taxon>
        <taxon>Ecdysozoa</taxon>
        <taxon>Nematoda</taxon>
        <taxon>Chromadorea</taxon>
        <taxon>Rhabditida</taxon>
        <taxon>Tylenchina</taxon>
        <taxon>Tylenchomorpha</taxon>
        <taxon>Sphaerularioidea</taxon>
        <taxon>Anguinidae</taxon>
        <taxon>Anguininae</taxon>
        <taxon>Ditylenchus</taxon>
    </lineage>
</organism>
<evidence type="ECO:0000256" key="3">
    <source>
        <dbReference type="SAM" id="Phobius"/>
    </source>
</evidence>
<gene>
    <name evidence="5" type="ORF">DdX_00560</name>
</gene>
<dbReference type="InterPro" id="IPR001611">
    <property type="entry name" value="Leu-rich_rpt"/>
</dbReference>
<proteinExistence type="predicted"/>
<evidence type="ECO:0000256" key="4">
    <source>
        <dbReference type="SAM" id="SignalP"/>
    </source>
</evidence>
<name>A0AAD4NIY6_9BILA</name>
<comment type="caution">
    <text evidence="5">The sequence shown here is derived from an EMBL/GenBank/DDBJ whole genome shotgun (WGS) entry which is preliminary data.</text>
</comment>
<evidence type="ECO:0000256" key="2">
    <source>
        <dbReference type="ARBA" id="ARBA00022737"/>
    </source>
</evidence>
<dbReference type="AlphaFoldDB" id="A0AAD4NIY6"/>
<keyword evidence="1" id="KW-0433">Leucine-rich repeat</keyword>
<reference evidence="5" key="1">
    <citation type="submission" date="2022-01" db="EMBL/GenBank/DDBJ databases">
        <title>Genome Sequence Resource for Two Populations of Ditylenchus destructor, the Migratory Endoparasitic Phytonematode.</title>
        <authorList>
            <person name="Zhang H."/>
            <person name="Lin R."/>
            <person name="Xie B."/>
        </authorList>
    </citation>
    <scope>NUCLEOTIDE SEQUENCE</scope>
    <source>
        <strain evidence="5">BazhouSP</strain>
    </source>
</reference>
<dbReference type="EMBL" id="JAKKPZ010000001">
    <property type="protein sequence ID" value="KAI1728384.1"/>
    <property type="molecule type" value="Genomic_DNA"/>
</dbReference>
<dbReference type="InterPro" id="IPR032675">
    <property type="entry name" value="LRR_dom_sf"/>
</dbReference>
<evidence type="ECO:0000313" key="5">
    <source>
        <dbReference type="EMBL" id="KAI1728384.1"/>
    </source>
</evidence>
<dbReference type="InterPro" id="IPR003591">
    <property type="entry name" value="Leu-rich_rpt_typical-subtyp"/>
</dbReference>